<evidence type="ECO:0000313" key="2">
    <source>
        <dbReference type="Proteomes" id="UP000005876"/>
    </source>
</evidence>
<reference evidence="1 2" key="3">
    <citation type="journal article" date="2012" name="J. Bacteriol.">
        <title>Genome Sequence of Paenibacillus terrae HPL-003, a Xylanase-Producing Bacterium Isolated from Soil Found in Forest Residue.</title>
        <authorList>
            <person name="Shin S.H."/>
            <person name="Kim S."/>
            <person name="Kim J.Y."/>
            <person name="Song H.Y."/>
            <person name="Cho S.J."/>
            <person name="Kim D.R."/>
            <person name="Lee K.I."/>
            <person name="Lim H.K."/>
            <person name="Park N.J."/>
            <person name="Hwang I.T."/>
            <person name="Yang K.S."/>
        </authorList>
    </citation>
    <scope>NUCLEOTIDE SEQUENCE [LARGE SCALE GENOMIC DNA]</scope>
    <source>
        <strain evidence="1 2">HPL-003</strain>
    </source>
</reference>
<sequence length="71" mass="8111">MDSLSRFNRGMVDYNHIKDSEKTSGYILEQVRGGVTVRSVDLFIEGHYIVESLNPQKAKTKEELAQLLNLK</sequence>
<dbReference type="AlphaFoldDB" id="G7VSD5"/>
<organism evidence="1 2">
    <name type="scientific">Paenibacillus terrae (strain HPL-003)</name>
    <dbReference type="NCBI Taxonomy" id="985665"/>
    <lineage>
        <taxon>Bacteria</taxon>
        <taxon>Bacillati</taxon>
        <taxon>Bacillota</taxon>
        <taxon>Bacilli</taxon>
        <taxon>Bacillales</taxon>
        <taxon>Paenibacillaceae</taxon>
        <taxon>Paenibacillus</taxon>
    </lineage>
</organism>
<dbReference type="RefSeq" id="WP_014282824.1">
    <property type="nucleotide sequence ID" value="NC_016641.1"/>
</dbReference>
<proteinExistence type="predicted"/>
<dbReference type="STRING" id="985665.HPL003_27160"/>
<dbReference type="OrthoDB" id="2680044at2"/>
<dbReference type="KEGG" id="pta:HPL003_27160"/>
<dbReference type="Proteomes" id="UP000005876">
    <property type="component" value="Chromosome"/>
</dbReference>
<protein>
    <submittedName>
        <fullName evidence="1">Uncharacterized protein</fullName>
    </submittedName>
</protein>
<gene>
    <name evidence="1" type="ordered locus">HPL003_27160</name>
</gene>
<accession>G7VSD5</accession>
<evidence type="ECO:0000313" key="1">
    <source>
        <dbReference type="EMBL" id="AET62144.1"/>
    </source>
</evidence>
<dbReference type="HOGENOM" id="CLU_2736304_0_0_9"/>
<name>G7VSD5_PAETH</name>
<dbReference type="EMBL" id="CP003107">
    <property type="protein sequence ID" value="AET62144.1"/>
    <property type="molecule type" value="Genomic_DNA"/>
</dbReference>
<reference evidence="2" key="1">
    <citation type="submission" date="2011-11" db="EMBL/GenBank/DDBJ databases">
        <title>Complete sequence of Paenibacillus terrae HPL-003.</title>
        <authorList>
            <person name="Shin S.H."/>
            <person name="Kim S."/>
            <person name="Kim J.Y."/>
        </authorList>
    </citation>
    <scope>NUCLEOTIDE SEQUENCE [LARGE SCALE GENOMIC DNA]</scope>
    <source>
        <strain evidence="2">HPL-003</strain>
    </source>
</reference>
<reference key="2">
    <citation type="submission" date="2011-11" db="EMBL/GenBank/DDBJ databases">
        <authorList>
            <person name="Shin S.H."/>
            <person name="Kim S."/>
            <person name="Kim J.Y."/>
        </authorList>
    </citation>
    <scope>NUCLEOTIDE SEQUENCE</scope>
    <source>
        <strain>HPL-003</strain>
    </source>
</reference>